<protein>
    <submittedName>
        <fullName evidence="2">ABC transporter permease</fullName>
    </submittedName>
</protein>
<accession>A0A937RRJ6</accession>
<reference evidence="2" key="1">
    <citation type="submission" date="2020-12" db="EMBL/GenBank/DDBJ databases">
        <title>Genomic characterization of non-nitrogen-fixing Frankia strains.</title>
        <authorList>
            <person name="Carlos-Shanley C."/>
            <person name="Guerra T."/>
            <person name="Hahn D."/>
        </authorList>
    </citation>
    <scope>NUCLEOTIDE SEQUENCE</scope>
    <source>
        <strain evidence="2">CN6</strain>
    </source>
</reference>
<proteinExistence type="predicted"/>
<organism evidence="2 3">
    <name type="scientific">Frankia nepalensis</name>
    <dbReference type="NCBI Taxonomy" id="1836974"/>
    <lineage>
        <taxon>Bacteria</taxon>
        <taxon>Bacillati</taxon>
        <taxon>Actinomycetota</taxon>
        <taxon>Actinomycetes</taxon>
        <taxon>Frankiales</taxon>
        <taxon>Frankiaceae</taxon>
        <taxon>Frankia</taxon>
    </lineage>
</organism>
<feature type="transmembrane region" description="Helical" evidence="1">
    <location>
        <begin position="21"/>
        <end position="44"/>
    </location>
</feature>
<sequence>MGVTGRRVARSEWTKIISLRSTVWTLLAAFVMTVGLAVVFAVTLAGRWDDMSPADRADHDLTSLTLLGVNLAQLAIGVLGVLVVSGEYSTGMIRATLSAVPRRLPVLWAKSAVFGLLAFALMLVTALVAFLVGQAILSTKGIDLSLADPGAFRGVVGAAFYVTAIGLLGLGLGALLRSTPGAIAGLFGLVLVIPMVVSFLPDSLDGLERYLPSMAGNAVMRALPDPDVLSPGGGFLTLLLYVAVTLAAAAVGLRRRDA</sequence>
<feature type="transmembrane region" description="Helical" evidence="1">
    <location>
        <begin position="107"/>
        <end position="132"/>
    </location>
</feature>
<keyword evidence="1" id="KW-1133">Transmembrane helix</keyword>
<dbReference type="PANTHER" id="PTHR37305">
    <property type="entry name" value="INTEGRAL MEMBRANE PROTEIN-RELATED"/>
    <property type="match status" value="1"/>
</dbReference>
<name>A0A937RRJ6_9ACTN</name>
<feature type="transmembrane region" description="Helical" evidence="1">
    <location>
        <begin position="64"/>
        <end position="86"/>
    </location>
</feature>
<feature type="transmembrane region" description="Helical" evidence="1">
    <location>
        <begin position="233"/>
        <end position="253"/>
    </location>
</feature>
<comment type="caution">
    <text evidence="2">The sequence shown here is derived from an EMBL/GenBank/DDBJ whole genome shotgun (WGS) entry which is preliminary data.</text>
</comment>
<keyword evidence="1" id="KW-0472">Membrane</keyword>
<dbReference type="Proteomes" id="UP000604475">
    <property type="component" value="Unassembled WGS sequence"/>
</dbReference>
<keyword evidence="3" id="KW-1185">Reference proteome</keyword>
<gene>
    <name evidence="2" type="ORF">I7412_33825</name>
</gene>
<feature type="transmembrane region" description="Helical" evidence="1">
    <location>
        <begin position="152"/>
        <end position="176"/>
    </location>
</feature>
<feature type="transmembrane region" description="Helical" evidence="1">
    <location>
        <begin position="183"/>
        <end position="201"/>
    </location>
</feature>
<evidence type="ECO:0000313" key="3">
    <source>
        <dbReference type="Proteomes" id="UP000604475"/>
    </source>
</evidence>
<dbReference type="AlphaFoldDB" id="A0A937RRJ6"/>
<evidence type="ECO:0000313" key="2">
    <source>
        <dbReference type="EMBL" id="MBL7632049.1"/>
    </source>
</evidence>
<dbReference type="EMBL" id="JAEACQ010000293">
    <property type="protein sequence ID" value="MBL7632049.1"/>
    <property type="molecule type" value="Genomic_DNA"/>
</dbReference>
<dbReference type="PANTHER" id="PTHR37305:SF1">
    <property type="entry name" value="MEMBRANE PROTEIN"/>
    <property type="match status" value="1"/>
</dbReference>
<evidence type="ECO:0000256" key="1">
    <source>
        <dbReference type="SAM" id="Phobius"/>
    </source>
</evidence>
<keyword evidence="1" id="KW-0812">Transmembrane</keyword>